<sequence length="144" mass="16646">MHEKFIGHRIRILNNLIKREIESSEHFAYAQSITGTNSWIIAYLAQNSDKDIYQKDLEKKFSVTRSTASKVIKLMVQKGLIVREEVESDARLKKLILTEKALNMHEAIKSDILKLNEKLTKGFTDEEMGTMQGYIDRMIDNINS</sequence>
<dbReference type="InterPro" id="IPR000835">
    <property type="entry name" value="HTH_MarR-typ"/>
</dbReference>
<keyword evidence="3" id="KW-0804">Transcription</keyword>
<organism evidence="5 6">
    <name type="scientific">Acetoanaerobium noterae</name>
    <dbReference type="NCBI Taxonomy" id="745369"/>
    <lineage>
        <taxon>Bacteria</taxon>
        <taxon>Bacillati</taxon>
        <taxon>Bacillota</taxon>
        <taxon>Clostridia</taxon>
        <taxon>Peptostreptococcales</taxon>
        <taxon>Filifactoraceae</taxon>
        <taxon>Acetoanaerobium</taxon>
    </lineage>
</organism>
<accession>A0A1T5BGX2</accession>
<evidence type="ECO:0000259" key="4">
    <source>
        <dbReference type="PROSITE" id="PS50995"/>
    </source>
</evidence>
<dbReference type="Gene3D" id="1.10.10.10">
    <property type="entry name" value="Winged helix-like DNA-binding domain superfamily/Winged helix DNA-binding domain"/>
    <property type="match status" value="1"/>
</dbReference>
<proteinExistence type="predicted"/>
<reference evidence="6" key="1">
    <citation type="submission" date="2017-02" db="EMBL/GenBank/DDBJ databases">
        <authorList>
            <person name="Varghese N."/>
            <person name="Submissions S."/>
        </authorList>
    </citation>
    <scope>NUCLEOTIDE SEQUENCE [LARGE SCALE GENOMIC DNA]</scope>
    <source>
        <strain evidence="6">ATCC 35199</strain>
    </source>
</reference>
<dbReference type="SMART" id="SM00347">
    <property type="entry name" value="HTH_MARR"/>
    <property type="match status" value="1"/>
</dbReference>
<dbReference type="InterPro" id="IPR036388">
    <property type="entry name" value="WH-like_DNA-bd_sf"/>
</dbReference>
<evidence type="ECO:0000313" key="5">
    <source>
        <dbReference type="EMBL" id="SKB46327.1"/>
    </source>
</evidence>
<dbReference type="EMBL" id="FUYN01000003">
    <property type="protein sequence ID" value="SKB46327.1"/>
    <property type="molecule type" value="Genomic_DNA"/>
</dbReference>
<dbReference type="PANTHER" id="PTHR42756:SF1">
    <property type="entry name" value="TRANSCRIPTIONAL REPRESSOR OF EMRAB OPERON"/>
    <property type="match status" value="1"/>
</dbReference>
<gene>
    <name evidence="5" type="ORF">SAMN02745120_1604</name>
</gene>
<feature type="domain" description="HTH marR-type" evidence="4">
    <location>
        <begin position="1"/>
        <end position="140"/>
    </location>
</feature>
<dbReference type="OrthoDB" id="384891at2"/>
<keyword evidence="2" id="KW-0238">DNA-binding</keyword>
<keyword evidence="6" id="KW-1185">Reference proteome</keyword>
<name>A0A1T5BGX2_9FIRM</name>
<evidence type="ECO:0000256" key="2">
    <source>
        <dbReference type="ARBA" id="ARBA00023125"/>
    </source>
</evidence>
<evidence type="ECO:0000256" key="1">
    <source>
        <dbReference type="ARBA" id="ARBA00023015"/>
    </source>
</evidence>
<evidence type="ECO:0000313" key="6">
    <source>
        <dbReference type="Proteomes" id="UP000243406"/>
    </source>
</evidence>
<protein>
    <submittedName>
        <fullName evidence="5">MarR family protein</fullName>
    </submittedName>
</protein>
<dbReference type="GO" id="GO:0003700">
    <property type="term" value="F:DNA-binding transcription factor activity"/>
    <property type="evidence" value="ECO:0007669"/>
    <property type="project" value="InterPro"/>
</dbReference>
<evidence type="ECO:0000256" key="3">
    <source>
        <dbReference type="ARBA" id="ARBA00023163"/>
    </source>
</evidence>
<dbReference type="Pfam" id="PF12802">
    <property type="entry name" value="MarR_2"/>
    <property type="match status" value="1"/>
</dbReference>
<dbReference type="PROSITE" id="PS50995">
    <property type="entry name" value="HTH_MARR_2"/>
    <property type="match status" value="1"/>
</dbReference>
<dbReference type="Proteomes" id="UP000243406">
    <property type="component" value="Unassembled WGS sequence"/>
</dbReference>
<dbReference type="SUPFAM" id="SSF46785">
    <property type="entry name" value="Winged helix' DNA-binding domain"/>
    <property type="match status" value="1"/>
</dbReference>
<dbReference type="InterPro" id="IPR036390">
    <property type="entry name" value="WH_DNA-bd_sf"/>
</dbReference>
<dbReference type="PRINTS" id="PR00598">
    <property type="entry name" value="HTHMARR"/>
</dbReference>
<dbReference type="GO" id="GO:0003677">
    <property type="term" value="F:DNA binding"/>
    <property type="evidence" value="ECO:0007669"/>
    <property type="project" value="UniProtKB-KW"/>
</dbReference>
<dbReference type="PANTHER" id="PTHR42756">
    <property type="entry name" value="TRANSCRIPTIONAL REGULATOR, MARR"/>
    <property type="match status" value="1"/>
</dbReference>
<dbReference type="RefSeq" id="WP_079589464.1">
    <property type="nucleotide sequence ID" value="NZ_FUYN01000003.1"/>
</dbReference>
<dbReference type="AlphaFoldDB" id="A0A1T5BGX2"/>
<keyword evidence="1" id="KW-0805">Transcription regulation</keyword>